<evidence type="ECO:0000259" key="2">
    <source>
        <dbReference type="Pfam" id="PF20152"/>
    </source>
</evidence>
<feature type="transmembrane region" description="Helical" evidence="1">
    <location>
        <begin position="200"/>
        <end position="223"/>
    </location>
</feature>
<proteinExistence type="predicted"/>
<reference evidence="4" key="1">
    <citation type="submission" date="2014-04" db="EMBL/GenBank/DDBJ databases">
        <title>Evolutionary Origins and Diversification of the Mycorrhizal Mutualists.</title>
        <authorList>
            <consortium name="DOE Joint Genome Institute"/>
            <consortium name="Mycorrhizal Genomics Consortium"/>
            <person name="Kohler A."/>
            <person name="Kuo A."/>
            <person name="Nagy L.G."/>
            <person name="Floudas D."/>
            <person name="Copeland A."/>
            <person name="Barry K.W."/>
            <person name="Cichocki N."/>
            <person name="Veneault-Fourrey C."/>
            <person name="LaButti K."/>
            <person name="Lindquist E.A."/>
            <person name="Lipzen A."/>
            <person name="Lundell T."/>
            <person name="Morin E."/>
            <person name="Murat C."/>
            <person name="Riley R."/>
            <person name="Ohm R."/>
            <person name="Sun H."/>
            <person name="Tunlid A."/>
            <person name="Henrissat B."/>
            <person name="Grigoriev I.V."/>
            <person name="Hibbett D.S."/>
            <person name="Martin F."/>
        </authorList>
    </citation>
    <scope>NUCLEOTIDE SEQUENCE [LARGE SCALE GENOMIC DNA]</scope>
    <source>
        <strain evidence="4">FD-334 SS-4</strain>
    </source>
</reference>
<feature type="transmembrane region" description="Helical" evidence="1">
    <location>
        <begin position="46"/>
        <end position="67"/>
    </location>
</feature>
<keyword evidence="1" id="KW-0472">Membrane</keyword>
<dbReference type="AlphaFoldDB" id="A0A0D2L1C2"/>
<name>A0A0D2L1C2_HYPSF</name>
<organism evidence="3 4">
    <name type="scientific">Hypholoma sublateritium (strain FD-334 SS-4)</name>
    <dbReference type="NCBI Taxonomy" id="945553"/>
    <lineage>
        <taxon>Eukaryota</taxon>
        <taxon>Fungi</taxon>
        <taxon>Dikarya</taxon>
        <taxon>Basidiomycota</taxon>
        <taxon>Agaricomycotina</taxon>
        <taxon>Agaricomycetes</taxon>
        <taxon>Agaricomycetidae</taxon>
        <taxon>Agaricales</taxon>
        <taxon>Agaricineae</taxon>
        <taxon>Strophariaceae</taxon>
        <taxon>Hypholoma</taxon>
    </lineage>
</organism>
<feature type="transmembrane region" description="Helical" evidence="1">
    <location>
        <begin position="229"/>
        <end position="248"/>
    </location>
</feature>
<dbReference type="PANTHER" id="PTHR40465:SF1">
    <property type="entry name" value="DUF6534 DOMAIN-CONTAINING PROTEIN"/>
    <property type="match status" value="1"/>
</dbReference>
<feature type="transmembrane region" description="Helical" evidence="1">
    <location>
        <begin position="87"/>
        <end position="107"/>
    </location>
</feature>
<gene>
    <name evidence="3" type="ORF">HYPSUDRAFT_166823</name>
</gene>
<keyword evidence="4" id="KW-1185">Reference proteome</keyword>
<feature type="domain" description="DUF6534" evidence="2">
    <location>
        <begin position="165"/>
        <end position="251"/>
    </location>
</feature>
<evidence type="ECO:0000256" key="1">
    <source>
        <dbReference type="SAM" id="Phobius"/>
    </source>
</evidence>
<dbReference type="OrthoDB" id="2536347at2759"/>
<evidence type="ECO:0000313" key="3">
    <source>
        <dbReference type="EMBL" id="KJA20512.1"/>
    </source>
</evidence>
<dbReference type="STRING" id="945553.A0A0D2L1C2"/>
<dbReference type="EMBL" id="KN817566">
    <property type="protein sequence ID" value="KJA20512.1"/>
    <property type="molecule type" value="Genomic_DNA"/>
</dbReference>
<feature type="transmembrane region" description="Helical" evidence="1">
    <location>
        <begin position="12"/>
        <end position="34"/>
    </location>
</feature>
<dbReference type="Pfam" id="PF20152">
    <property type="entry name" value="DUF6534"/>
    <property type="match status" value="1"/>
</dbReference>
<keyword evidence="1" id="KW-0812">Transmembrane</keyword>
<dbReference type="PANTHER" id="PTHR40465">
    <property type="entry name" value="CHROMOSOME 1, WHOLE GENOME SHOTGUN SEQUENCE"/>
    <property type="match status" value="1"/>
</dbReference>
<feature type="transmembrane region" description="Helical" evidence="1">
    <location>
        <begin position="160"/>
        <end position="180"/>
    </location>
</feature>
<dbReference type="OMA" id="RIWIMAK"/>
<dbReference type="Proteomes" id="UP000054270">
    <property type="component" value="Unassembled WGS sequence"/>
</dbReference>
<sequence length="304" mass="33279">MSSTYVDIIGSRLIGLSLSWALFGVLSVQTSVYSQAFFKDAIWTKILVYTVYILQTTQIILFTKDGFTEYTANSDNISASVQLKTSWFSVCVIQGLVAFSVQSFYAWRISIISGKKLPSVLIFLVSFVSFALSIVVAVTTKSETSFDDLLTDRILSRETTWQATAAMCDIIIAVCMTYYLRARAPNGEQFADTNKLVNRIVRLTIETGSLTASVAVITAILSAVSSHSFPAPLAIISNLYATTLLVVLNSRIKFKVGSLSWTTDKSNLQDNGNRSSVRFNENMLGGTSSRVSLAIETPPASEET</sequence>
<protein>
    <recommendedName>
        <fullName evidence="2">DUF6534 domain-containing protein</fullName>
    </recommendedName>
</protein>
<feature type="transmembrane region" description="Helical" evidence="1">
    <location>
        <begin position="119"/>
        <end position="140"/>
    </location>
</feature>
<dbReference type="InterPro" id="IPR045339">
    <property type="entry name" value="DUF6534"/>
</dbReference>
<accession>A0A0D2L1C2</accession>
<keyword evidence="1" id="KW-1133">Transmembrane helix</keyword>
<evidence type="ECO:0000313" key="4">
    <source>
        <dbReference type="Proteomes" id="UP000054270"/>
    </source>
</evidence>